<evidence type="ECO:0000313" key="1">
    <source>
        <dbReference type="EMBL" id="GME92969.1"/>
    </source>
</evidence>
<proteinExistence type="predicted"/>
<protein>
    <submittedName>
        <fullName evidence="1">Unnamed protein product</fullName>
    </submittedName>
</protein>
<keyword evidence="2" id="KW-1185">Reference proteome</keyword>
<evidence type="ECO:0000313" key="2">
    <source>
        <dbReference type="Proteomes" id="UP001165064"/>
    </source>
</evidence>
<gene>
    <name evidence="1" type="ORF">Amon02_000921000</name>
</gene>
<reference evidence="1" key="1">
    <citation type="submission" date="2023-04" db="EMBL/GenBank/DDBJ databases">
        <title>Ambrosiozyma monospora NBRC 10751.</title>
        <authorList>
            <person name="Ichikawa N."/>
            <person name="Sato H."/>
            <person name="Tonouchi N."/>
        </authorList>
    </citation>
    <scope>NUCLEOTIDE SEQUENCE</scope>
    <source>
        <strain evidence="1">NBRC 10751</strain>
    </source>
</reference>
<name>A0ACB5TQZ5_AMBMO</name>
<dbReference type="Proteomes" id="UP001165064">
    <property type="component" value="Unassembled WGS sequence"/>
</dbReference>
<organism evidence="1 2">
    <name type="scientific">Ambrosiozyma monospora</name>
    <name type="common">Yeast</name>
    <name type="synonym">Endomycopsis monosporus</name>
    <dbReference type="NCBI Taxonomy" id="43982"/>
    <lineage>
        <taxon>Eukaryota</taxon>
        <taxon>Fungi</taxon>
        <taxon>Dikarya</taxon>
        <taxon>Ascomycota</taxon>
        <taxon>Saccharomycotina</taxon>
        <taxon>Pichiomycetes</taxon>
        <taxon>Pichiales</taxon>
        <taxon>Pichiaceae</taxon>
        <taxon>Ambrosiozyma</taxon>
    </lineage>
</organism>
<accession>A0ACB5TQZ5</accession>
<comment type="caution">
    <text evidence="1">The sequence shown here is derived from an EMBL/GenBank/DDBJ whole genome shotgun (WGS) entry which is preliminary data.</text>
</comment>
<sequence>MKFSTNLAISILIATALSAPISGSDYPTSTKTAEYASASTAGSEEASSSDTVEPLENSMKSIGSFFKSIGSSLGKVGGKVGTISNILSIVGVGAGLASSLGSSSSSSSSNDTVVGKAVISSVIDSDFTTSFSPELIAAVSSAIALADRDESYTTAIEDLYVTENTEAYATATYAAYAAKVNVSSTASVIAASQTGVSYDDLTTAQQQKVANLGVMFAKVSASNVSDGLGIASGLVSLINNGITLWKNHQSSKAVVSDTIDGTPTSDLVPEVASALSYAISVASNSTNGLQKAVVQSASATISAYSAQPSTTSSIDAALDEFDPQVKSLGSLFGKVITLLPGSFR</sequence>
<dbReference type="EMBL" id="BSXS01008573">
    <property type="protein sequence ID" value="GME92969.1"/>
    <property type="molecule type" value="Genomic_DNA"/>
</dbReference>